<dbReference type="Proteomes" id="UP000319257">
    <property type="component" value="Unassembled WGS sequence"/>
</dbReference>
<proteinExistence type="predicted"/>
<name>A0A507AEM0_9PEZI</name>
<gene>
    <name evidence="2" type="ORF">E0L32_002348</name>
</gene>
<sequence>MIPAHEYVKLELEGGELIRLLHLLPSANHAEDRSLRCELVPASLSDPPPYVAVSYTWGSDVFPRQLFVENAAIAITENLYQALEQFRDEEKARLLWVDAVCINQGDEGEKAVQIPLMASIYSSATEVFIWLGEGNAEMHDVMRFLQRTGRKFFERGTEILEPRDEEQESQGLWEQVIRDPSLTKAQLVWERPWFTRRWVIQELAFAQRPTVHLGPVSMPWEHLHAATKALIRLVSDGSFLNRYLLSYSEWFPADSQSSVNVTILNDIRKGLSAASESDGTVGIFQCVADASIFDCKEDKDKVFSLIGIFNHGRTEPLRIDYRLPTAVVFEKFARFCFEHGDPRDYLDMLSYAGLSRHIRSGESLRIPSWVPDWRVKLETTDLLSNFRAGHRLAATAELLSDLQELVVRGLVLDRVRCVLPPMNSFKLEIERYEILRPSFDARWLEALEKMFSSIFGPFGSPTPYAAGETAWEALMRTLIIDRDDLIWNAEKDLPHSETQSELRYSATPFFQEYANFRARMFTALKSQHSVESGHPAADEEQAAVLTHGTIEYQTRAYVNCKDRAFYITERGLVGLGPRETVPGDIVGLPAGASVPYVLRPEKEGLAMMWDEAADIEIAKPGYLMMPDGSMRALILRADQPRYQLVGECYTHGLMYGKAWELVGFPFEEFTLF</sequence>
<organism evidence="2 3">
    <name type="scientific">Thyridium curvatum</name>
    <dbReference type="NCBI Taxonomy" id="1093900"/>
    <lineage>
        <taxon>Eukaryota</taxon>
        <taxon>Fungi</taxon>
        <taxon>Dikarya</taxon>
        <taxon>Ascomycota</taxon>
        <taxon>Pezizomycotina</taxon>
        <taxon>Sordariomycetes</taxon>
        <taxon>Sordariomycetidae</taxon>
        <taxon>Thyridiales</taxon>
        <taxon>Thyridiaceae</taxon>
        <taxon>Thyridium</taxon>
    </lineage>
</organism>
<dbReference type="STRING" id="1093900.A0A507AEM0"/>
<dbReference type="InParanoid" id="A0A507AEM0"/>
<dbReference type="PANTHER" id="PTHR24148">
    <property type="entry name" value="ANKYRIN REPEAT DOMAIN-CONTAINING PROTEIN 39 HOMOLOG-RELATED"/>
    <property type="match status" value="1"/>
</dbReference>
<dbReference type="RefSeq" id="XP_030988563.1">
    <property type="nucleotide sequence ID" value="XM_031136527.1"/>
</dbReference>
<reference evidence="2 3" key="1">
    <citation type="submission" date="2019-06" db="EMBL/GenBank/DDBJ databases">
        <title>Draft genome sequence of the filamentous fungus Phialemoniopsis curvata isolated from diesel fuel.</title>
        <authorList>
            <person name="Varaljay V.A."/>
            <person name="Lyon W.J."/>
            <person name="Crouch A.L."/>
            <person name="Drake C.E."/>
            <person name="Hollomon J.M."/>
            <person name="Nadeau L.J."/>
            <person name="Nunn H.S."/>
            <person name="Stevenson B.S."/>
            <person name="Bojanowski C.L."/>
            <person name="Crookes-Goodson W.J."/>
        </authorList>
    </citation>
    <scope>NUCLEOTIDE SEQUENCE [LARGE SCALE GENOMIC DNA]</scope>
    <source>
        <strain evidence="2 3">D216</strain>
    </source>
</reference>
<dbReference type="InterPro" id="IPR010730">
    <property type="entry name" value="HET"/>
</dbReference>
<evidence type="ECO:0000259" key="1">
    <source>
        <dbReference type="Pfam" id="PF06985"/>
    </source>
</evidence>
<evidence type="ECO:0000313" key="2">
    <source>
        <dbReference type="EMBL" id="TPX06852.1"/>
    </source>
</evidence>
<accession>A0A507AEM0</accession>
<protein>
    <recommendedName>
        <fullName evidence="1">Heterokaryon incompatibility domain-containing protein</fullName>
    </recommendedName>
</protein>
<dbReference type="EMBL" id="SKBQ01000009">
    <property type="protein sequence ID" value="TPX06852.1"/>
    <property type="molecule type" value="Genomic_DNA"/>
</dbReference>
<dbReference type="PANTHER" id="PTHR24148:SF73">
    <property type="entry name" value="HET DOMAIN PROTEIN (AFU_ORTHOLOGUE AFUA_8G01020)"/>
    <property type="match status" value="1"/>
</dbReference>
<evidence type="ECO:0000313" key="3">
    <source>
        <dbReference type="Proteomes" id="UP000319257"/>
    </source>
</evidence>
<keyword evidence="3" id="KW-1185">Reference proteome</keyword>
<comment type="caution">
    <text evidence="2">The sequence shown here is derived from an EMBL/GenBank/DDBJ whole genome shotgun (WGS) entry which is preliminary data.</text>
</comment>
<dbReference type="InterPro" id="IPR052895">
    <property type="entry name" value="HetReg/Transcr_Mod"/>
</dbReference>
<dbReference type="Pfam" id="PF06985">
    <property type="entry name" value="HET"/>
    <property type="match status" value="1"/>
</dbReference>
<dbReference type="AlphaFoldDB" id="A0A507AEM0"/>
<dbReference type="OrthoDB" id="2157530at2759"/>
<feature type="domain" description="Heterokaryon incompatibility" evidence="1">
    <location>
        <begin position="50"/>
        <end position="202"/>
    </location>
</feature>
<dbReference type="Pfam" id="PF26639">
    <property type="entry name" value="Het-6_barrel"/>
    <property type="match status" value="1"/>
</dbReference>
<dbReference type="GeneID" id="41969795"/>